<dbReference type="EMBL" id="BMJA01000002">
    <property type="protein sequence ID" value="GGA41083.1"/>
    <property type="molecule type" value="Genomic_DNA"/>
</dbReference>
<reference evidence="2" key="1">
    <citation type="journal article" date="2019" name="Int. J. Syst. Evol. Microbiol.">
        <title>The Global Catalogue of Microorganisms (GCM) 10K type strain sequencing project: providing services to taxonomists for standard genome sequencing and annotation.</title>
        <authorList>
            <consortium name="The Broad Institute Genomics Platform"/>
            <consortium name="The Broad Institute Genome Sequencing Center for Infectious Disease"/>
            <person name="Wu L."/>
            <person name="Ma J."/>
        </authorList>
    </citation>
    <scope>NUCLEOTIDE SEQUENCE [LARGE SCALE GENOMIC DNA]</scope>
    <source>
        <strain evidence="2">CGMCC 1.15439</strain>
    </source>
</reference>
<name>A0ABQ1GCT8_9GAMM</name>
<keyword evidence="2" id="KW-1185">Reference proteome</keyword>
<sequence length="191" mass="21485">MNIWQIKNDLINKVAMLVATEDAEEDDDFWEQFEGAGRPPHWTGRPKLEVFKEKRKKEPKPRADISPLTAEGLALSAKARDALGDFLSQFGQLLELDVEGHVEYYFNPTNLIRCVDKDKSVRWASGAIDKPSFIDSTIPTDAAVFIDPSMPGDIYVNDEARTELERRVKQVGITGMSFMQVWGEPVVSATI</sequence>
<accession>A0ABQ1GCT8</accession>
<comment type="caution">
    <text evidence="1">The sequence shown here is derived from an EMBL/GenBank/DDBJ whole genome shotgun (WGS) entry which is preliminary data.</text>
</comment>
<gene>
    <name evidence="1" type="ORF">GCM10010981_32850</name>
</gene>
<dbReference type="RefSeq" id="WP_188795551.1">
    <property type="nucleotide sequence ID" value="NZ_BMJA01000002.1"/>
</dbReference>
<dbReference type="Proteomes" id="UP000620046">
    <property type="component" value="Unassembled WGS sequence"/>
</dbReference>
<proteinExistence type="predicted"/>
<evidence type="ECO:0000313" key="1">
    <source>
        <dbReference type="EMBL" id="GGA41083.1"/>
    </source>
</evidence>
<evidence type="ECO:0000313" key="2">
    <source>
        <dbReference type="Proteomes" id="UP000620046"/>
    </source>
</evidence>
<organism evidence="1 2">
    <name type="scientific">Dyella nitratireducens</name>
    <dbReference type="NCBI Taxonomy" id="1849580"/>
    <lineage>
        <taxon>Bacteria</taxon>
        <taxon>Pseudomonadati</taxon>
        <taxon>Pseudomonadota</taxon>
        <taxon>Gammaproteobacteria</taxon>
        <taxon>Lysobacterales</taxon>
        <taxon>Rhodanobacteraceae</taxon>
        <taxon>Dyella</taxon>
    </lineage>
</organism>
<protein>
    <submittedName>
        <fullName evidence="1">Uncharacterized protein</fullName>
    </submittedName>
</protein>